<dbReference type="GO" id="GO:0048471">
    <property type="term" value="C:perinuclear region of cytoplasm"/>
    <property type="evidence" value="ECO:0007669"/>
    <property type="project" value="TreeGrafter"/>
</dbReference>
<feature type="region of interest" description="Disordered" evidence="4">
    <location>
        <begin position="350"/>
        <end position="406"/>
    </location>
</feature>
<comment type="caution">
    <text evidence="5">The sequence shown here is derived from an EMBL/GenBank/DDBJ whole genome shotgun (WGS) entry which is preliminary data.</text>
</comment>
<dbReference type="PANTHER" id="PTHR24113:SF12">
    <property type="entry name" value="RAN GTPASE-ACTIVATING PROTEIN 1"/>
    <property type="match status" value="1"/>
</dbReference>
<evidence type="ECO:0000256" key="1">
    <source>
        <dbReference type="ARBA" id="ARBA00022468"/>
    </source>
</evidence>
<protein>
    <recommendedName>
        <fullName evidence="7">RNI-like protein</fullName>
    </recommendedName>
</protein>
<dbReference type="GO" id="GO:0005829">
    <property type="term" value="C:cytosol"/>
    <property type="evidence" value="ECO:0007669"/>
    <property type="project" value="TreeGrafter"/>
</dbReference>
<name>A0A9P7BG79_9ASCO</name>
<dbReference type="InterPro" id="IPR032675">
    <property type="entry name" value="LRR_dom_sf"/>
</dbReference>
<evidence type="ECO:0000313" key="5">
    <source>
        <dbReference type="EMBL" id="KAG0688880.1"/>
    </source>
</evidence>
<gene>
    <name evidence="5" type="ORF">C6P40_000379</name>
</gene>
<keyword evidence="1" id="KW-0343">GTPase activation</keyword>
<dbReference type="GO" id="GO:0005096">
    <property type="term" value="F:GTPase activator activity"/>
    <property type="evidence" value="ECO:0007669"/>
    <property type="project" value="UniProtKB-KW"/>
</dbReference>
<organism evidence="5 6">
    <name type="scientific">Pichia californica</name>
    <dbReference type="NCBI Taxonomy" id="460514"/>
    <lineage>
        <taxon>Eukaryota</taxon>
        <taxon>Fungi</taxon>
        <taxon>Dikarya</taxon>
        <taxon>Ascomycota</taxon>
        <taxon>Saccharomycotina</taxon>
        <taxon>Pichiomycetes</taxon>
        <taxon>Pichiales</taxon>
        <taxon>Pichiaceae</taxon>
        <taxon>Pichia</taxon>
    </lineage>
</organism>
<sequence length="406" mass="46287">MTTIHDRDLGILDSHTFSLKNKGIKFDTESDIKPYIDELNKFEKIEKIDISGNTISPECSKILANSLLKFKDTLIDINFQDIYTSRDRFEIPNSLNYFFPVLLKLPNLSVLNLSDNAFGQDSIEVLENFISKCITIEYFIMSNNGLGPFSGARIGNALYKSGKLRKLNSNNSKSLKAFWCGRNRLENGSCESLSIGFKENNELKEIKLYQNGIRPLGISKLIHFGLSSLSNLEILDLQDNTFTLPGSISLSQNINNWPNLIELNINDCLLKSKGCSIFLQKLSEFSNNSKLQILRLQYNELESDSLNIIIGFLKNLSDLNILELNGNRFEEDSDLIEKINEIFQDKGFGELDELDDLEEPDSDEEEEEEDDDDEDDDVNNNEEPEPIDEIEKRLEQLEKSLAETHI</sequence>
<evidence type="ECO:0000313" key="6">
    <source>
        <dbReference type="Proteomes" id="UP000697127"/>
    </source>
</evidence>
<keyword evidence="2" id="KW-0433">Leucine-rich repeat</keyword>
<keyword evidence="3" id="KW-0677">Repeat</keyword>
<keyword evidence="6" id="KW-1185">Reference proteome</keyword>
<evidence type="ECO:0000256" key="4">
    <source>
        <dbReference type="SAM" id="MobiDB-lite"/>
    </source>
</evidence>
<dbReference type="AlphaFoldDB" id="A0A9P7BG79"/>
<reference evidence="5" key="1">
    <citation type="submission" date="2020-11" db="EMBL/GenBank/DDBJ databases">
        <title>Kefir isolates.</title>
        <authorList>
            <person name="Marcisauskas S."/>
            <person name="Kim Y."/>
            <person name="Blasche S."/>
        </authorList>
    </citation>
    <scope>NUCLEOTIDE SEQUENCE</scope>
    <source>
        <strain evidence="5">Olga-1</strain>
    </source>
</reference>
<dbReference type="GO" id="GO:0031267">
    <property type="term" value="F:small GTPase binding"/>
    <property type="evidence" value="ECO:0007669"/>
    <property type="project" value="TreeGrafter"/>
</dbReference>
<dbReference type="EMBL" id="PUHW01000115">
    <property type="protein sequence ID" value="KAG0688880.1"/>
    <property type="molecule type" value="Genomic_DNA"/>
</dbReference>
<feature type="compositionally biased region" description="Acidic residues" evidence="4">
    <location>
        <begin position="350"/>
        <end position="388"/>
    </location>
</feature>
<dbReference type="GO" id="GO:0006913">
    <property type="term" value="P:nucleocytoplasmic transport"/>
    <property type="evidence" value="ECO:0007669"/>
    <property type="project" value="TreeGrafter"/>
</dbReference>
<proteinExistence type="predicted"/>
<accession>A0A9P7BG79</accession>
<dbReference type="PANTHER" id="PTHR24113">
    <property type="entry name" value="RAN GTPASE-ACTIVATING PROTEIN 1"/>
    <property type="match status" value="1"/>
</dbReference>
<dbReference type="Gene3D" id="3.80.10.10">
    <property type="entry name" value="Ribonuclease Inhibitor"/>
    <property type="match status" value="1"/>
</dbReference>
<feature type="compositionally biased region" description="Basic and acidic residues" evidence="4">
    <location>
        <begin position="389"/>
        <end position="406"/>
    </location>
</feature>
<dbReference type="SUPFAM" id="SSF52047">
    <property type="entry name" value="RNI-like"/>
    <property type="match status" value="1"/>
</dbReference>
<dbReference type="Proteomes" id="UP000697127">
    <property type="component" value="Unassembled WGS sequence"/>
</dbReference>
<dbReference type="InterPro" id="IPR027038">
    <property type="entry name" value="RanGap"/>
</dbReference>
<dbReference type="SMART" id="SM00368">
    <property type="entry name" value="LRR_RI"/>
    <property type="match status" value="6"/>
</dbReference>
<evidence type="ECO:0000256" key="2">
    <source>
        <dbReference type="ARBA" id="ARBA00022614"/>
    </source>
</evidence>
<dbReference type="GO" id="GO:0005634">
    <property type="term" value="C:nucleus"/>
    <property type="evidence" value="ECO:0007669"/>
    <property type="project" value="TreeGrafter"/>
</dbReference>
<evidence type="ECO:0008006" key="7">
    <source>
        <dbReference type="Google" id="ProtNLM"/>
    </source>
</evidence>
<dbReference type="OrthoDB" id="184583at2759"/>
<evidence type="ECO:0000256" key="3">
    <source>
        <dbReference type="ARBA" id="ARBA00022737"/>
    </source>
</evidence>